<name>A0A382BHI1_9ZZZZ</name>
<accession>A0A382BHI1</accession>
<dbReference type="EMBL" id="UINC01029625">
    <property type="protein sequence ID" value="SVB12653.1"/>
    <property type="molecule type" value="Genomic_DNA"/>
</dbReference>
<sequence>MLLHEGREPDGLASSITRRQILKGA</sequence>
<evidence type="ECO:0000313" key="2">
    <source>
        <dbReference type="EMBL" id="SVB12653.1"/>
    </source>
</evidence>
<dbReference type="AlphaFoldDB" id="A0A382BHI1"/>
<feature type="region of interest" description="Disordered" evidence="1">
    <location>
        <begin position="1"/>
        <end position="25"/>
    </location>
</feature>
<feature type="non-terminal residue" evidence="2">
    <location>
        <position position="25"/>
    </location>
</feature>
<protein>
    <submittedName>
        <fullName evidence="2">Uncharacterized protein</fullName>
    </submittedName>
</protein>
<evidence type="ECO:0000256" key="1">
    <source>
        <dbReference type="SAM" id="MobiDB-lite"/>
    </source>
</evidence>
<reference evidence="2" key="1">
    <citation type="submission" date="2018-05" db="EMBL/GenBank/DDBJ databases">
        <authorList>
            <person name="Lanie J.A."/>
            <person name="Ng W.-L."/>
            <person name="Kazmierczak K.M."/>
            <person name="Andrzejewski T.M."/>
            <person name="Davidsen T.M."/>
            <person name="Wayne K.J."/>
            <person name="Tettelin H."/>
            <person name="Glass J.I."/>
            <person name="Rusch D."/>
            <person name="Podicherti R."/>
            <person name="Tsui H.-C.T."/>
            <person name="Winkler M.E."/>
        </authorList>
    </citation>
    <scope>NUCLEOTIDE SEQUENCE</scope>
</reference>
<organism evidence="2">
    <name type="scientific">marine metagenome</name>
    <dbReference type="NCBI Taxonomy" id="408172"/>
    <lineage>
        <taxon>unclassified sequences</taxon>
        <taxon>metagenomes</taxon>
        <taxon>ecological metagenomes</taxon>
    </lineage>
</organism>
<proteinExistence type="predicted"/>
<feature type="compositionally biased region" description="Basic and acidic residues" evidence="1">
    <location>
        <begin position="1"/>
        <end position="10"/>
    </location>
</feature>
<gene>
    <name evidence="2" type="ORF">METZ01_LOCUS165507</name>
</gene>